<keyword evidence="5" id="KW-0175">Coiled coil</keyword>
<dbReference type="Gene3D" id="3.30.450.40">
    <property type="match status" value="2"/>
</dbReference>
<dbReference type="InterPro" id="IPR035965">
    <property type="entry name" value="PAS-like_dom_sf"/>
</dbReference>
<dbReference type="AlphaFoldDB" id="A0A1N7E0S8"/>
<dbReference type="Pfam" id="PF13426">
    <property type="entry name" value="PAS_9"/>
    <property type="match status" value="1"/>
</dbReference>
<dbReference type="InterPro" id="IPR003018">
    <property type="entry name" value="GAF"/>
</dbReference>
<dbReference type="EMBL" id="FTNO01000005">
    <property type="protein sequence ID" value="SIR81717.1"/>
    <property type="molecule type" value="Genomic_DNA"/>
</dbReference>
<gene>
    <name evidence="7" type="ORF">SAMN05421858_3922</name>
</gene>
<organism evidence="7 8">
    <name type="scientific">Haladaptatus litoreus</name>
    <dbReference type="NCBI Taxonomy" id="553468"/>
    <lineage>
        <taxon>Archaea</taxon>
        <taxon>Methanobacteriati</taxon>
        <taxon>Methanobacteriota</taxon>
        <taxon>Stenosarchaea group</taxon>
        <taxon>Halobacteria</taxon>
        <taxon>Halobacteriales</taxon>
        <taxon>Haladaptataceae</taxon>
        <taxon>Haladaptatus</taxon>
    </lineage>
</organism>
<accession>A0A1N7E0S8</accession>
<dbReference type="GO" id="GO:0016301">
    <property type="term" value="F:kinase activity"/>
    <property type="evidence" value="ECO:0007669"/>
    <property type="project" value="UniProtKB-KW"/>
</dbReference>
<dbReference type="PANTHER" id="PTHR34236:SF1">
    <property type="entry name" value="DIMETHYL SULFOXIDE REDUCTASE TRANSCRIPTIONAL ACTIVATOR"/>
    <property type="match status" value="1"/>
</dbReference>
<feature type="domain" description="PAS" evidence="6">
    <location>
        <begin position="249"/>
        <end position="320"/>
    </location>
</feature>
<evidence type="ECO:0000259" key="6">
    <source>
        <dbReference type="PROSITE" id="PS50112"/>
    </source>
</evidence>
<keyword evidence="2" id="KW-0418">Kinase</keyword>
<dbReference type="InterPro" id="IPR007050">
    <property type="entry name" value="HTH_bacterioopsin"/>
</dbReference>
<reference evidence="8" key="1">
    <citation type="submission" date="2017-01" db="EMBL/GenBank/DDBJ databases">
        <authorList>
            <person name="Varghese N."/>
            <person name="Submissions S."/>
        </authorList>
    </citation>
    <scope>NUCLEOTIDE SEQUENCE [LARGE SCALE GENOMIC DNA]</scope>
    <source>
        <strain evidence="8">CGMCC 1.7737</strain>
    </source>
</reference>
<evidence type="ECO:0000313" key="8">
    <source>
        <dbReference type="Proteomes" id="UP000186914"/>
    </source>
</evidence>
<dbReference type="InterPro" id="IPR011006">
    <property type="entry name" value="CheY-like_superfamily"/>
</dbReference>
<feature type="domain" description="PAS" evidence="6">
    <location>
        <begin position="121"/>
        <end position="191"/>
    </location>
</feature>
<evidence type="ECO:0000256" key="1">
    <source>
        <dbReference type="ARBA" id="ARBA00022679"/>
    </source>
</evidence>
<dbReference type="SMART" id="SM00091">
    <property type="entry name" value="PAS"/>
    <property type="match status" value="2"/>
</dbReference>
<dbReference type="InterPro" id="IPR013767">
    <property type="entry name" value="PAS_fold"/>
</dbReference>
<proteinExistence type="predicted"/>
<dbReference type="PANTHER" id="PTHR34236">
    <property type="entry name" value="DIMETHYL SULFOXIDE REDUCTASE TRANSCRIPTIONAL ACTIVATOR"/>
    <property type="match status" value="1"/>
</dbReference>
<name>A0A1N7E0S8_9EURY</name>
<dbReference type="PROSITE" id="PS50112">
    <property type="entry name" value="PAS"/>
    <property type="match status" value="2"/>
</dbReference>
<keyword evidence="4" id="KW-0804">Transcription</keyword>
<dbReference type="SMART" id="SM00065">
    <property type="entry name" value="GAF"/>
    <property type="match status" value="2"/>
</dbReference>
<dbReference type="RefSeq" id="WP_076431789.1">
    <property type="nucleotide sequence ID" value="NZ_FTNO01000005.1"/>
</dbReference>
<evidence type="ECO:0000256" key="4">
    <source>
        <dbReference type="ARBA" id="ARBA00023163"/>
    </source>
</evidence>
<feature type="coiled-coil region" evidence="5">
    <location>
        <begin position="504"/>
        <end position="547"/>
    </location>
</feature>
<dbReference type="InterPro" id="IPR029016">
    <property type="entry name" value="GAF-like_dom_sf"/>
</dbReference>
<evidence type="ECO:0000256" key="2">
    <source>
        <dbReference type="ARBA" id="ARBA00022777"/>
    </source>
</evidence>
<dbReference type="SUPFAM" id="SSF55781">
    <property type="entry name" value="GAF domain-like"/>
    <property type="match status" value="2"/>
</dbReference>
<dbReference type="Pfam" id="PF13185">
    <property type="entry name" value="GAF_2"/>
    <property type="match status" value="2"/>
</dbReference>
<dbReference type="InterPro" id="IPR000014">
    <property type="entry name" value="PAS"/>
</dbReference>
<protein>
    <submittedName>
        <fullName evidence="7">PAS domain S-box-containing protein</fullName>
    </submittedName>
</protein>
<dbReference type="Pfam" id="PF15915">
    <property type="entry name" value="BAT"/>
    <property type="match status" value="1"/>
</dbReference>
<dbReference type="Gene3D" id="3.30.450.20">
    <property type="entry name" value="PAS domain"/>
    <property type="match status" value="2"/>
</dbReference>
<sequence>MLSKSESKSESRILHLGDSHVEIGKSGHIERVRGEREIIESLETADCVLCEHAPPDHDALSSLETIRKRDSALPVLVLTADETVVPDVLSAGATDCVRPGSPELLAHRIERAIDQYRTQHRQSQTEALLSGMPDAIITIGEDGSIKCTNDGVERVFGYESDELVGSPLTELIPERLQSTHRKSLARYVKTGEQRVNWGYVETTAQHRNGAEIPVGLSFREGRYDGERTITGIVRDISKRKRVEAELEQSRERYRKVIETSPEAILVADTETGSIIEANPAAETLLGRPQNEIIGMHHSEIHPVGRRAFYRHIFDQHAERGGVTKDATGINITRPSGTEIPVEVSSNVTELGDQQVLHAIFKDVSERNARERSLSRLRSATRDLMRAETKDEICEVAVSAASEILDLSLCGIYLVDAEECVLRPAAVTGRAEKILDEIPKSEAENTLAWSVFESGEATVFDDLSDKQRACNSETPVETELILPLADHGVFVVGSVFETELDEHVHDFAEILAANVQSALDRAEREETLSKHREELEELNRINAVIRDVDRTLVQATSREEIESAVAERLVTVEPYQFTWIGEYDASAKSVYPVAHAGDEGGKAYLESAIRPNDEFRGPATKALETENVVVIADIATDPTFEPWREESLDRGFRSLAAIPIRYDETCYGVLVVHANQTGAFDERERAVLAELGETIGLAIAGIESRKALVSDCVVEVEIESKEANNVFVQLPQELGCELDLLGNTLASDGALLCFVTVSGAESSDVIDWVSGFDRITDSRILHETETECVLELRYEKAPFVTALADRGATVASAEADEDGARAVIELPTTANVRGMVEAIRDMYPDMYVVAQRERDTPEPTVTEFRTTLGESLTDRQWTALETAYLAGFFEWPRNSTGEDVAASLGVSPPTFHQHLRRAQLKLLGTFFDR</sequence>
<evidence type="ECO:0000313" key="7">
    <source>
        <dbReference type="EMBL" id="SIR81717.1"/>
    </source>
</evidence>
<dbReference type="Proteomes" id="UP000186914">
    <property type="component" value="Unassembled WGS sequence"/>
</dbReference>
<dbReference type="InterPro" id="IPR031803">
    <property type="entry name" value="BAT_GAF/HTH-assoc"/>
</dbReference>
<dbReference type="SUPFAM" id="SSF55785">
    <property type="entry name" value="PYP-like sensor domain (PAS domain)"/>
    <property type="match status" value="2"/>
</dbReference>
<keyword evidence="8" id="KW-1185">Reference proteome</keyword>
<dbReference type="SUPFAM" id="SSF52172">
    <property type="entry name" value="CheY-like"/>
    <property type="match status" value="1"/>
</dbReference>
<keyword evidence="1" id="KW-0808">Transferase</keyword>
<dbReference type="Gene3D" id="3.40.50.2300">
    <property type="match status" value="1"/>
</dbReference>
<dbReference type="Pfam" id="PF04967">
    <property type="entry name" value="HTH_10"/>
    <property type="match status" value="1"/>
</dbReference>
<dbReference type="CDD" id="cd00130">
    <property type="entry name" value="PAS"/>
    <property type="match status" value="2"/>
</dbReference>
<keyword evidence="3" id="KW-0805">Transcription regulation</keyword>
<dbReference type="OrthoDB" id="342253at2157"/>
<dbReference type="Pfam" id="PF00989">
    <property type="entry name" value="PAS"/>
    <property type="match status" value="1"/>
</dbReference>
<evidence type="ECO:0000256" key="5">
    <source>
        <dbReference type="SAM" id="Coils"/>
    </source>
</evidence>
<dbReference type="NCBIfam" id="TIGR00229">
    <property type="entry name" value="sensory_box"/>
    <property type="match status" value="2"/>
</dbReference>
<evidence type="ECO:0000256" key="3">
    <source>
        <dbReference type="ARBA" id="ARBA00023015"/>
    </source>
</evidence>